<dbReference type="Gene3D" id="3.40.50.2300">
    <property type="match status" value="1"/>
</dbReference>
<dbReference type="InterPro" id="IPR016032">
    <property type="entry name" value="Sig_transdc_resp-reg_C-effctor"/>
</dbReference>
<keyword evidence="2" id="KW-0902">Two-component regulatory system</keyword>
<dbReference type="GO" id="GO:0005829">
    <property type="term" value="C:cytosol"/>
    <property type="evidence" value="ECO:0007669"/>
    <property type="project" value="TreeGrafter"/>
</dbReference>
<evidence type="ECO:0000259" key="9">
    <source>
        <dbReference type="PROSITE" id="PS51755"/>
    </source>
</evidence>
<keyword evidence="11" id="KW-1185">Reference proteome</keyword>
<comment type="caution">
    <text evidence="10">The sequence shown here is derived from an EMBL/GenBank/DDBJ whole genome shotgun (WGS) entry which is preliminary data.</text>
</comment>
<dbReference type="SUPFAM" id="SSF52172">
    <property type="entry name" value="CheY-like"/>
    <property type="match status" value="1"/>
</dbReference>
<evidence type="ECO:0000256" key="5">
    <source>
        <dbReference type="ARBA" id="ARBA00023163"/>
    </source>
</evidence>
<protein>
    <submittedName>
        <fullName evidence="10">DNA-binding response regulator</fullName>
    </submittedName>
</protein>
<dbReference type="GO" id="GO:0000156">
    <property type="term" value="F:phosphorelay response regulator activity"/>
    <property type="evidence" value="ECO:0007669"/>
    <property type="project" value="TreeGrafter"/>
</dbReference>
<keyword evidence="3" id="KW-0805">Transcription regulation</keyword>
<evidence type="ECO:0000313" key="11">
    <source>
        <dbReference type="Proteomes" id="UP000094849"/>
    </source>
</evidence>
<reference evidence="10 11" key="1">
    <citation type="submission" date="2016-03" db="EMBL/GenBank/DDBJ databases">
        <title>Chemosynthetic sulphur-oxidizing symbionts of marine invertebrate animals are capable of nitrogen fixation.</title>
        <authorList>
            <person name="Petersen J.M."/>
            <person name="Kemper A."/>
            <person name="Gruber-Vodicka H."/>
            <person name="Cardini U."/>
            <person name="Geest Mvander."/>
            <person name="Kleiner M."/>
            <person name="Bulgheresi S."/>
            <person name="Fussmann M."/>
            <person name="Herbold C."/>
            <person name="Seah B.K.B."/>
            <person name="Antony C.Paul."/>
            <person name="Liu D."/>
            <person name="Belitz A."/>
            <person name="Weber M."/>
        </authorList>
    </citation>
    <scope>NUCLEOTIDE SEQUENCE [LARGE SCALE GENOMIC DNA]</scope>
    <source>
        <strain evidence="10">G_D</strain>
    </source>
</reference>
<dbReference type="FunFam" id="3.40.50.2300:FF:000001">
    <property type="entry name" value="DNA-binding response regulator PhoB"/>
    <property type="match status" value="1"/>
</dbReference>
<dbReference type="Proteomes" id="UP000094849">
    <property type="component" value="Unassembled WGS sequence"/>
</dbReference>
<keyword evidence="4 7" id="KW-0238">DNA-binding</keyword>
<dbReference type="RefSeq" id="WP_069005243.1">
    <property type="nucleotide sequence ID" value="NZ_LVJW01000003.1"/>
</dbReference>
<dbReference type="PANTHER" id="PTHR48111:SF1">
    <property type="entry name" value="TWO-COMPONENT RESPONSE REGULATOR ORR33"/>
    <property type="match status" value="1"/>
</dbReference>
<dbReference type="Pfam" id="PF00486">
    <property type="entry name" value="Trans_reg_C"/>
    <property type="match status" value="1"/>
</dbReference>
<evidence type="ECO:0000256" key="7">
    <source>
        <dbReference type="PROSITE-ProRule" id="PRU01091"/>
    </source>
</evidence>
<dbReference type="CDD" id="cd00383">
    <property type="entry name" value="trans_reg_C"/>
    <property type="match status" value="1"/>
</dbReference>
<evidence type="ECO:0000256" key="2">
    <source>
        <dbReference type="ARBA" id="ARBA00023012"/>
    </source>
</evidence>
<proteinExistence type="predicted"/>
<dbReference type="GO" id="GO:0032993">
    <property type="term" value="C:protein-DNA complex"/>
    <property type="evidence" value="ECO:0007669"/>
    <property type="project" value="TreeGrafter"/>
</dbReference>
<dbReference type="InterPro" id="IPR036388">
    <property type="entry name" value="WH-like_DNA-bd_sf"/>
</dbReference>
<dbReference type="SMART" id="SM00862">
    <property type="entry name" value="Trans_reg_C"/>
    <property type="match status" value="1"/>
</dbReference>
<dbReference type="GO" id="GO:0000976">
    <property type="term" value="F:transcription cis-regulatory region binding"/>
    <property type="evidence" value="ECO:0007669"/>
    <property type="project" value="TreeGrafter"/>
</dbReference>
<feature type="domain" description="Response regulatory" evidence="8">
    <location>
        <begin position="3"/>
        <end position="116"/>
    </location>
</feature>
<name>A0A1E2URV5_9GAMM</name>
<dbReference type="InterPro" id="IPR011006">
    <property type="entry name" value="CheY-like_superfamily"/>
</dbReference>
<organism evidence="10 11">
    <name type="scientific">Candidatus Thiodiazotropha endoloripes</name>
    <dbReference type="NCBI Taxonomy" id="1818881"/>
    <lineage>
        <taxon>Bacteria</taxon>
        <taxon>Pseudomonadati</taxon>
        <taxon>Pseudomonadota</taxon>
        <taxon>Gammaproteobacteria</taxon>
        <taxon>Chromatiales</taxon>
        <taxon>Sedimenticolaceae</taxon>
        <taxon>Candidatus Thiodiazotropha</taxon>
    </lineage>
</organism>
<feature type="modified residue" description="4-aspartylphosphate" evidence="6">
    <location>
        <position position="52"/>
    </location>
</feature>
<dbReference type="GO" id="GO:0006355">
    <property type="term" value="P:regulation of DNA-templated transcription"/>
    <property type="evidence" value="ECO:0007669"/>
    <property type="project" value="InterPro"/>
</dbReference>
<sequence length="224" mass="25514">MPQILLIDDDQELAAPLSEYFSRYGLSLKSVITPSHGFDYLRTSKPDLIVLDIMLPEMDGFEVCRQIRKSSDIPILMLTARGEVMDRVIGLEIGADDYLSKPFEPRELVARIQNILKRSLSHATTSEIQELGDIQLNQVQQSASINNRNLNLTHLEYLLLELFVLHPGQVFSRDEILTAIKGVEADLYTRSVDILVSRLRQKIQPLDYIKTVWGSGYRMVEPTQ</sequence>
<evidence type="ECO:0000256" key="6">
    <source>
        <dbReference type="PROSITE-ProRule" id="PRU00169"/>
    </source>
</evidence>
<dbReference type="InterPro" id="IPR039420">
    <property type="entry name" value="WalR-like"/>
</dbReference>
<dbReference type="PROSITE" id="PS50110">
    <property type="entry name" value="RESPONSE_REGULATORY"/>
    <property type="match status" value="1"/>
</dbReference>
<keyword evidence="1 6" id="KW-0597">Phosphoprotein</keyword>
<evidence type="ECO:0000256" key="3">
    <source>
        <dbReference type="ARBA" id="ARBA00023015"/>
    </source>
</evidence>
<dbReference type="PROSITE" id="PS51755">
    <property type="entry name" value="OMPR_PHOB"/>
    <property type="match status" value="1"/>
</dbReference>
<dbReference type="SUPFAM" id="SSF46894">
    <property type="entry name" value="C-terminal effector domain of the bipartite response regulators"/>
    <property type="match status" value="1"/>
</dbReference>
<evidence type="ECO:0000313" key="10">
    <source>
        <dbReference type="EMBL" id="ODB97476.1"/>
    </source>
</evidence>
<dbReference type="Gene3D" id="6.10.250.690">
    <property type="match status" value="1"/>
</dbReference>
<dbReference type="Gene3D" id="1.10.10.10">
    <property type="entry name" value="Winged helix-like DNA-binding domain superfamily/Winged helix DNA-binding domain"/>
    <property type="match status" value="1"/>
</dbReference>
<evidence type="ECO:0000256" key="4">
    <source>
        <dbReference type="ARBA" id="ARBA00023125"/>
    </source>
</evidence>
<dbReference type="STRING" id="1818881.A3196_12355"/>
<dbReference type="AlphaFoldDB" id="A0A1E2URV5"/>
<dbReference type="InterPro" id="IPR001789">
    <property type="entry name" value="Sig_transdc_resp-reg_receiver"/>
</dbReference>
<dbReference type="InterPro" id="IPR001867">
    <property type="entry name" value="OmpR/PhoB-type_DNA-bd"/>
</dbReference>
<accession>A0A1E2URV5</accession>
<evidence type="ECO:0000256" key="1">
    <source>
        <dbReference type="ARBA" id="ARBA00022553"/>
    </source>
</evidence>
<feature type="domain" description="OmpR/PhoB-type" evidence="9">
    <location>
        <begin position="126"/>
        <end position="221"/>
    </location>
</feature>
<dbReference type="PANTHER" id="PTHR48111">
    <property type="entry name" value="REGULATOR OF RPOS"/>
    <property type="match status" value="1"/>
</dbReference>
<keyword evidence="5" id="KW-0804">Transcription</keyword>
<dbReference type="EMBL" id="LVJZ01000003">
    <property type="protein sequence ID" value="ODB97476.1"/>
    <property type="molecule type" value="Genomic_DNA"/>
</dbReference>
<dbReference type="OrthoDB" id="9802426at2"/>
<evidence type="ECO:0000259" key="8">
    <source>
        <dbReference type="PROSITE" id="PS50110"/>
    </source>
</evidence>
<dbReference type="Pfam" id="PF00072">
    <property type="entry name" value="Response_reg"/>
    <property type="match status" value="1"/>
</dbReference>
<gene>
    <name evidence="10" type="ORF">A3196_12355</name>
</gene>
<feature type="DNA-binding region" description="OmpR/PhoB-type" evidence="7">
    <location>
        <begin position="126"/>
        <end position="221"/>
    </location>
</feature>
<dbReference type="SMART" id="SM00448">
    <property type="entry name" value="REC"/>
    <property type="match status" value="1"/>
</dbReference>